<sequence length="195" mass="20783">MEEGASGRYSTAHAEAVIDFSADGDNSDLQDVEQVWGGGVTMKIRTLRERMERELSSSVGELINEGVSVVLTGPPNAGKSSLINKLLKRDFAIVSPEAGTTRDVMTANIDLDGVKCKVSDTAGIRDAEGAEGIGVERAKDMTEGADVVVEVRGYGEEEERRRRRRGREGGGRKGMLLGSGIKSTSVKRGKVGSRG</sequence>
<dbReference type="Proteomes" id="UP001165065">
    <property type="component" value="Unassembled WGS sequence"/>
</dbReference>
<feature type="domain" description="G" evidence="2">
    <location>
        <begin position="69"/>
        <end position="152"/>
    </location>
</feature>
<dbReference type="AlphaFoldDB" id="A0A9W7L466"/>
<dbReference type="CDD" id="cd04164">
    <property type="entry name" value="trmE"/>
    <property type="match status" value="1"/>
</dbReference>
<protein>
    <recommendedName>
        <fullName evidence="2">G domain-containing protein</fullName>
    </recommendedName>
</protein>
<dbReference type="InterPro" id="IPR031168">
    <property type="entry name" value="G_TrmE"/>
</dbReference>
<organism evidence="3 4">
    <name type="scientific">Triparma columacea</name>
    <dbReference type="NCBI Taxonomy" id="722753"/>
    <lineage>
        <taxon>Eukaryota</taxon>
        <taxon>Sar</taxon>
        <taxon>Stramenopiles</taxon>
        <taxon>Ochrophyta</taxon>
        <taxon>Bolidophyceae</taxon>
        <taxon>Parmales</taxon>
        <taxon>Triparmaceae</taxon>
        <taxon>Triparma</taxon>
    </lineage>
</organism>
<dbReference type="OrthoDB" id="188276at2759"/>
<name>A0A9W7L466_9STRA</name>
<dbReference type="PANTHER" id="PTHR42714">
    <property type="entry name" value="TRNA MODIFICATION GTPASE GTPBP3"/>
    <property type="match status" value="1"/>
</dbReference>
<dbReference type="GO" id="GO:0005737">
    <property type="term" value="C:cytoplasm"/>
    <property type="evidence" value="ECO:0007669"/>
    <property type="project" value="TreeGrafter"/>
</dbReference>
<dbReference type="GO" id="GO:0030488">
    <property type="term" value="P:tRNA methylation"/>
    <property type="evidence" value="ECO:0007669"/>
    <property type="project" value="TreeGrafter"/>
</dbReference>
<feature type="compositionally biased region" description="Basic residues" evidence="1">
    <location>
        <begin position="185"/>
        <end position="195"/>
    </location>
</feature>
<accession>A0A9W7L466</accession>
<keyword evidence="4" id="KW-1185">Reference proteome</keyword>
<feature type="region of interest" description="Disordered" evidence="1">
    <location>
        <begin position="154"/>
        <end position="195"/>
    </location>
</feature>
<gene>
    <name evidence="3" type="ORF">TrCOL_g5780</name>
</gene>
<dbReference type="EMBL" id="BRYA01000656">
    <property type="protein sequence ID" value="GMI28065.1"/>
    <property type="molecule type" value="Genomic_DNA"/>
</dbReference>
<dbReference type="SUPFAM" id="SSF52540">
    <property type="entry name" value="P-loop containing nucleoside triphosphate hydrolases"/>
    <property type="match status" value="1"/>
</dbReference>
<proteinExistence type="predicted"/>
<dbReference type="InterPro" id="IPR027417">
    <property type="entry name" value="P-loop_NTPase"/>
</dbReference>
<evidence type="ECO:0000313" key="4">
    <source>
        <dbReference type="Proteomes" id="UP001165065"/>
    </source>
</evidence>
<evidence type="ECO:0000259" key="2">
    <source>
        <dbReference type="Pfam" id="PF01926"/>
    </source>
</evidence>
<dbReference type="Gene3D" id="3.40.50.300">
    <property type="entry name" value="P-loop containing nucleotide triphosphate hydrolases"/>
    <property type="match status" value="1"/>
</dbReference>
<dbReference type="PANTHER" id="PTHR42714:SF2">
    <property type="entry name" value="TRNA MODIFICATION GTPASE GTPBP3, MITOCHONDRIAL"/>
    <property type="match status" value="1"/>
</dbReference>
<dbReference type="GO" id="GO:0002098">
    <property type="term" value="P:tRNA wobble uridine modification"/>
    <property type="evidence" value="ECO:0007669"/>
    <property type="project" value="TreeGrafter"/>
</dbReference>
<dbReference type="GO" id="GO:0005525">
    <property type="term" value="F:GTP binding"/>
    <property type="evidence" value="ECO:0007669"/>
    <property type="project" value="InterPro"/>
</dbReference>
<evidence type="ECO:0000313" key="3">
    <source>
        <dbReference type="EMBL" id="GMI28065.1"/>
    </source>
</evidence>
<dbReference type="Pfam" id="PF01926">
    <property type="entry name" value="MMR_HSR1"/>
    <property type="match status" value="1"/>
</dbReference>
<dbReference type="InterPro" id="IPR005225">
    <property type="entry name" value="Small_GTP-bd"/>
</dbReference>
<comment type="caution">
    <text evidence="3">The sequence shown here is derived from an EMBL/GenBank/DDBJ whole genome shotgun (WGS) entry which is preliminary data.</text>
</comment>
<dbReference type="InterPro" id="IPR006073">
    <property type="entry name" value="GTP-bd"/>
</dbReference>
<dbReference type="NCBIfam" id="TIGR00231">
    <property type="entry name" value="small_GTP"/>
    <property type="match status" value="1"/>
</dbReference>
<reference evidence="4" key="1">
    <citation type="journal article" date="2023" name="Commun. Biol.">
        <title>Genome analysis of Parmales, the sister group of diatoms, reveals the evolutionary specialization of diatoms from phago-mixotrophs to photoautotrophs.</title>
        <authorList>
            <person name="Ban H."/>
            <person name="Sato S."/>
            <person name="Yoshikawa S."/>
            <person name="Yamada K."/>
            <person name="Nakamura Y."/>
            <person name="Ichinomiya M."/>
            <person name="Sato N."/>
            <person name="Blanc-Mathieu R."/>
            <person name="Endo H."/>
            <person name="Kuwata A."/>
            <person name="Ogata H."/>
        </authorList>
    </citation>
    <scope>NUCLEOTIDE SEQUENCE [LARGE SCALE GENOMIC DNA]</scope>
</reference>
<evidence type="ECO:0000256" key="1">
    <source>
        <dbReference type="SAM" id="MobiDB-lite"/>
    </source>
</evidence>